<evidence type="ECO:0000259" key="1">
    <source>
        <dbReference type="Pfam" id="PF22892"/>
    </source>
</evidence>
<organism evidence="3 4">
    <name type="scientific">Galendromus occidentalis</name>
    <name type="common">western predatory mite</name>
    <dbReference type="NCBI Taxonomy" id="34638"/>
    <lineage>
        <taxon>Eukaryota</taxon>
        <taxon>Metazoa</taxon>
        <taxon>Ecdysozoa</taxon>
        <taxon>Arthropoda</taxon>
        <taxon>Chelicerata</taxon>
        <taxon>Arachnida</taxon>
        <taxon>Acari</taxon>
        <taxon>Parasitiformes</taxon>
        <taxon>Mesostigmata</taxon>
        <taxon>Gamasina</taxon>
        <taxon>Phytoseioidea</taxon>
        <taxon>Phytoseiidae</taxon>
        <taxon>Typhlodrominae</taxon>
        <taxon>Galendromus</taxon>
    </lineage>
</organism>
<dbReference type="Pfam" id="PF22935">
    <property type="entry name" value="RM44_endonuclase"/>
    <property type="match status" value="1"/>
</dbReference>
<keyword evidence="3" id="KW-1185">Reference proteome</keyword>
<proteinExistence type="predicted"/>
<keyword evidence="4" id="KW-0687">Ribonucleoprotein</keyword>
<keyword evidence="4" id="KW-0689">Ribosomal protein</keyword>
<dbReference type="GeneID" id="100905100"/>
<dbReference type="CTD" id="65080"/>
<dbReference type="GO" id="GO:0005840">
    <property type="term" value="C:ribosome"/>
    <property type="evidence" value="ECO:0007669"/>
    <property type="project" value="UniProtKB-KW"/>
</dbReference>
<reference evidence="4" key="1">
    <citation type="submission" date="2025-08" db="UniProtKB">
        <authorList>
            <consortium name="RefSeq"/>
        </authorList>
    </citation>
    <scope>IDENTIFICATION</scope>
</reference>
<evidence type="ECO:0000313" key="3">
    <source>
        <dbReference type="Proteomes" id="UP000694867"/>
    </source>
</evidence>
<dbReference type="AlphaFoldDB" id="A0AAJ6VYC0"/>
<evidence type="ECO:0000313" key="4">
    <source>
        <dbReference type="RefSeq" id="XP_003745094.1"/>
    </source>
</evidence>
<dbReference type="InterPro" id="IPR055189">
    <property type="entry name" value="RM44_endonuclase"/>
</dbReference>
<dbReference type="CDD" id="cd19874">
    <property type="entry name" value="DSRM_MRPL44"/>
    <property type="match status" value="1"/>
</dbReference>
<sequence length="307" mass="34484">MLTRKCLEASLALGVRGYKRSLFPTLTVLKKRQDKVGVHIPQRSAVVEWDFDREVNIFCKRFSVQPGPSIRDAFRSQAFVENENEQRVKIGLEPLALSSNKQLAESGLERLREVLTTQISEIYPKLPQQGVEAVRNFLCSPESLTDVASQMGFAPLVIRPGDGEAVEPELMREAFLAVFGSIENQGDFCRRYVLIQLAGKDIMDIWHPIDVSQLLNSILKKRNQPPYEPRLIGDAGRNTLESVFYVAIYSDRKFLGKGAHETQAAAVDVAVRDALKRVFGITRAERSPFEIMALKSIYERNAGLTTS</sequence>
<accession>A0AAJ6VYC0</accession>
<evidence type="ECO:0000259" key="2">
    <source>
        <dbReference type="Pfam" id="PF22935"/>
    </source>
</evidence>
<name>A0AAJ6VYC0_9ACAR</name>
<dbReference type="InterPro" id="IPR044444">
    <property type="entry name" value="Ribosomal_mL44_DSRM_metazoa"/>
</dbReference>
<dbReference type="Proteomes" id="UP000694867">
    <property type="component" value="Unplaced"/>
</dbReference>
<feature type="domain" description="Large ribosomal subunit protein mL44 dsRNA binding" evidence="1">
    <location>
        <begin position="212"/>
        <end position="290"/>
    </location>
</feature>
<feature type="domain" description="Large ribosomal subunit protein mL44 endonuclease" evidence="2">
    <location>
        <begin position="51"/>
        <end position="181"/>
    </location>
</feature>
<dbReference type="Gene3D" id="3.30.160.20">
    <property type="match status" value="1"/>
</dbReference>
<dbReference type="GO" id="GO:0003725">
    <property type="term" value="F:double-stranded RNA binding"/>
    <property type="evidence" value="ECO:0007669"/>
    <property type="project" value="InterPro"/>
</dbReference>
<dbReference type="Pfam" id="PF22892">
    <property type="entry name" value="DSRM_MRPL44"/>
    <property type="match status" value="1"/>
</dbReference>
<protein>
    <submittedName>
        <fullName evidence="4">39S ribosomal protein L44, mitochondrial</fullName>
    </submittedName>
</protein>
<dbReference type="RefSeq" id="XP_003745094.1">
    <property type="nucleotide sequence ID" value="XM_003745046.2"/>
</dbReference>
<dbReference type="KEGG" id="goe:100905100"/>
<gene>
    <name evidence="4" type="primary">LOC100905100</name>
</gene>